<dbReference type="Pfam" id="PF00485">
    <property type="entry name" value="PRK"/>
    <property type="match status" value="1"/>
</dbReference>
<proteinExistence type="predicted"/>
<dbReference type="PANTHER" id="PTHR10285">
    <property type="entry name" value="URIDINE KINASE"/>
    <property type="match status" value="1"/>
</dbReference>
<dbReference type="Proteomes" id="UP000248012">
    <property type="component" value="Unassembled WGS sequence"/>
</dbReference>
<dbReference type="OrthoDB" id="1550976at2"/>
<accession>A0A2V4NGC3</accession>
<keyword evidence="2" id="KW-0808">Transferase</keyword>
<dbReference type="SUPFAM" id="SSF52540">
    <property type="entry name" value="P-loop containing nucleoside triphosphate hydrolases"/>
    <property type="match status" value="1"/>
</dbReference>
<evidence type="ECO:0000313" key="2">
    <source>
        <dbReference type="EMBL" id="PYC49090.1"/>
    </source>
</evidence>
<protein>
    <submittedName>
        <fullName evidence="2">Nucleoside/nucleotide kinase family protein</fullName>
    </submittedName>
</protein>
<reference evidence="2 3" key="1">
    <citation type="submission" date="2018-05" db="EMBL/GenBank/DDBJ databases">
        <title>Oceanovita maritima gen. nov., sp. nov., a marine bacterium in the family Rhodobacteraceae isolated from surface seawater of Lundu port Xiamen, China.</title>
        <authorList>
            <person name="Hetharua B.H."/>
            <person name="Min D."/>
            <person name="Liao H."/>
            <person name="Tian Y."/>
        </authorList>
    </citation>
    <scope>NUCLEOTIDE SEQUENCE [LARGE SCALE GENOMIC DNA]</scope>
    <source>
        <strain evidence="2 3">FSX-11</strain>
    </source>
</reference>
<evidence type="ECO:0000259" key="1">
    <source>
        <dbReference type="Pfam" id="PF00485"/>
    </source>
</evidence>
<dbReference type="GO" id="GO:0005524">
    <property type="term" value="F:ATP binding"/>
    <property type="evidence" value="ECO:0007669"/>
    <property type="project" value="InterPro"/>
</dbReference>
<gene>
    <name evidence="2" type="ORF">DI396_03275</name>
</gene>
<organism evidence="2 3">
    <name type="scientific">Litorivita pollutaquae</name>
    <dbReference type="NCBI Taxonomy" id="2200892"/>
    <lineage>
        <taxon>Bacteria</taxon>
        <taxon>Pseudomonadati</taxon>
        <taxon>Pseudomonadota</taxon>
        <taxon>Alphaproteobacteria</taxon>
        <taxon>Rhodobacterales</taxon>
        <taxon>Paracoccaceae</taxon>
        <taxon>Litorivita</taxon>
    </lineage>
</organism>
<feature type="domain" description="Phosphoribulokinase/uridine kinase" evidence="1">
    <location>
        <begin position="26"/>
        <end position="157"/>
    </location>
</feature>
<dbReference type="GO" id="GO:0016301">
    <property type="term" value="F:kinase activity"/>
    <property type="evidence" value="ECO:0007669"/>
    <property type="project" value="UniProtKB-KW"/>
</dbReference>
<comment type="caution">
    <text evidence="2">The sequence shown here is derived from an EMBL/GenBank/DDBJ whole genome shotgun (WGS) entry which is preliminary data.</text>
</comment>
<dbReference type="InterPro" id="IPR006083">
    <property type="entry name" value="PRK/URK"/>
</dbReference>
<evidence type="ECO:0000313" key="3">
    <source>
        <dbReference type="Proteomes" id="UP000248012"/>
    </source>
</evidence>
<dbReference type="AlphaFoldDB" id="A0A2V4NGC3"/>
<keyword evidence="3" id="KW-1185">Reference proteome</keyword>
<sequence>MGGDFHIDVLASKIMNSPKAGPRRLVALAGPPASGKSTLAKALCENLNASDHRTQVVSMDGFHLDNSVLERHGLLPRKGAPETFDLDWFTELVSGLAAGKTLYYPMFDRDRDISIASAGLIDERTETILIEGNYLAYDVAGWRDLLPHWDLSMFLDVPEPQLRNRLLARWKSYGLDDAEAEARAEMSDFPNAARVRKHRLPTTMMI</sequence>
<dbReference type="InterPro" id="IPR027417">
    <property type="entry name" value="P-loop_NTPase"/>
</dbReference>
<keyword evidence="2" id="KW-0418">Kinase</keyword>
<name>A0A2V4NGC3_9RHOB</name>
<dbReference type="EMBL" id="QFVT01000002">
    <property type="protein sequence ID" value="PYC49090.1"/>
    <property type="molecule type" value="Genomic_DNA"/>
</dbReference>
<dbReference type="Gene3D" id="3.40.50.300">
    <property type="entry name" value="P-loop containing nucleotide triphosphate hydrolases"/>
    <property type="match status" value="1"/>
</dbReference>